<dbReference type="PANTHER" id="PTHR20883:SF51">
    <property type="entry name" value="PHYTANOYL-COA HYDROXYLASE"/>
    <property type="match status" value="1"/>
</dbReference>
<dbReference type="Gene3D" id="2.60.120.620">
    <property type="entry name" value="q2cbj1_9rhob like domain"/>
    <property type="match status" value="1"/>
</dbReference>
<dbReference type="Pfam" id="PF05721">
    <property type="entry name" value="PhyH"/>
    <property type="match status" value="1"/>
</dbReference>
<organism evidence="1">
    <name type="scientific">marine metagenome</name>
    <dbReference type="NCBI Taxonomy" id="408172"/>
    <lineage>
        <taxon>unclassified sequences</taxon>
        <taxon>metagenomes</taxon>
        <taxon>ecological metagenomes</taxon>
    </lineage>
</organism>
<dbReference type="EMBL" id="UINC01002356">
    <property type="protein sequence ID" value="SUZ95798.1"/>
    <property type="molecule type" value="Genomic_DNA"/>
</dbReference>
<dbReference type="InterPro" id="IPR008775">
    <property type="entry name" value="Phytyl_CoA_dOase-like"/>
</dbReference>
<sequence length="249" mass="28966">MNKFNKDFYNRFGYERLGRTLSHRKLFQMRKECMESWKTLKENYDPSKNWLKNTLLENIHHYSPLVKTFYISGPFLDIMKEVIGPNIKTVTSQLSFKLPGNQKRVGWHQDNGYGELSPYNTVTTITALDDADTENGCLWIIPGSHKLGQLKTDIKVTVESKRKLNEIDMNIDDTEKIPVSMKAGESIMFDCLMLHKSEANSSRRNRRFLFMRYADADAVEVYNDNKPRLGKLLCGSTKYNEVNDFEKNL</sequence>
<proteinExistence type="predicted"/>
<accession>A0A381RXP8</accession>
<gene>
    <name evidence="1" type="ORF">METZ01_LOCUS48652</name>
</gene>
<protein>
    <recommendedName>
        <fullName evidence="2">Fe2OG dioxygenase domain-containing protein</fullName>
    </recommendedName>
</protein>
<name>A0A381RXP8_9ZZZZ</name>
<reference evidence="1" key="1">
    <citation type="submission" date="2018-05" db="EMBL/GenBank/DDBJ databases">
        <authorList>
            <person name="Lanie J.A."/>
            <person name="Ng W.-L."/>
            <person name="Kazmierczak K.M."/>
            <person name="Andrzejewski T.M."/>
            <person name="Davidsen T.M."/>
            <person name="Wayne K.J."/>
            <person name="Tettelin H."/>
            <person name="Glass J.I."/>
            <person name="Rusch D."/>
            <person name="Podicherti R."/>
            <person name="Tsui H.-C.T."/>
            <person name="Winkler M.E."/>
        </authorList>
    </citation>
    <scope>NUCLEOTIDE SEQUENCE</scope>
</reference>
<evidence type="ECO:0000313" key="1">
    <source>
        <dbReference type="EMBL" id="SUZ95798.1"/>
    </source>
</evidence>
<dbReference type="AlphaFoldDB" id="A0A381RXP8"/>
<evidence type="ECO:0008006" key="2">
    <source>
        <dbReference type="Google" id="ProtNLM"/>
    </source>
</evidence>
<dbReference type="SUPFAM" id="SSF51197">
    <property type="entry name" value="Clavaminate synthase-like"/>
    <property type="match status" value="1"/>
</dbReference>
<dbReference type="PANTHER" id="PTHR20883">
    <property type="entry name" value="PHYTANOYL-COA DIOXYGENASE DOMAIN CONTAINING 1"/>
    <property type="match status" value="1"/>
</dbReference>